<dbReference type="AlphaFoldDB" id="G9GIT3"/>
<keyword evidence="1" id="KW-0934">Plastid</keyword>
<name>G9GIT3_9VIRI</name>
<geneLocation type="chloroplast" evidence="1"/>
<organism evidence="1">
    <name type="scientific">uncultured Streptophyta</name>
    <dbReference type="NCBI Taxonomy" id="260559"/>
    <lineage>
        <taxon>Eukaryota</taxon>
        <taxon>Viridiplantae</taxon>
        <taxon>Streptophyta</taxon>
        <taxon>environmental samples</taxon>
    </lineage>
</organism>
<accession>G9GIT3</accession>
<proteinExistence type="predicted"/>
<feature type="non-terminal residue" evidence="1">
    <location>
        <position position="32"/>
    </location>
</feature>
<protein>
    <submittedName>
        <fullName evidence="1">Ribulose-1,5-bisphosphate carboxylase/oxygenase large subunit</fullName>
    </submittedName>
</protein>
<gene>
    <name evidence="1" type="primary">rbcL</name>
</gene>
<evidence type="ECO:0000313" key="1">
    <source>
        <dbReference type="EMBL" id="AEU27771.1"/>
    </source>
</evidence>
<reference evidence="1" key="1">
    <citation type="journal article" date="2011" name="Nature">
        <title>Antibiotic resistance is ancient.</title>
        <authorList>
            <person name="D'Costa V.M."/>
            <person name="King C.E."/>
            <person name="Kalan L."/>
            <person name="Morar M."/>
            <person name="Sung W.W."/>
            <person name="Schwarz C."/>
            <person name="Froese D."/>
            <person name="Zazula G."/>
            <person name="Calmels F."/>
            <person name="Debruyne R."/>
            <person name="Golding G.B."/>
            <person name="Poinar H.N."/>
            <person name="Wright G.D."/>
        </authorList>
    </citation>
    <scope>NUCLEOTIDE SEQUENCE</scope>
</reference>
<dbReference type="EMBL" id="JN323752">
    <property type="protein sequence ID" value="AEU27771.1"/>
    <property type="molecule type" value="Genomic_DNA"/>
</dbReference>
<sequence length="32" mass="4095">NLEFRLKKTRGRSSCLIFYWYMDNCVDRWTYE</sequence>
<feature type="non-terminal residue" evidence="1">
    <location>
        <position position="1"/>
    </location>
</feature>
<keyword evidence="1" id="KW-0150">Chloroplast</keyword>